<feature type="chain" id="PRO_5014117821" description="C3H1-type domain-containing protein" evidence="3">
    <location>
        <begin position="20"/>
        <end position="1957"/>
    </location>
</feature>
<evidence type="ECO:0008006" key="6">
    <source>
        <dbReference type="Google" id="ProtNLM"/>
    </source>
</evidence>
<dbReference type="Proteomes" id="UP000236319">
    <property type="component" value="Unassembled WGS sequence"/>
</dbReference>
<keyword evidence="2" id="KW-0472">Membrane</keyword>
<gene>
    <name evidence="4" type="ORF">BOVATA_044460</name>
</gene>
<keyword evidence="3" id="KW-0732">Signal</keyword>
<evidence type="ECO:0000256" key="2">
    <source>
        <dbReference type="SAM" id="Phobius"/>
    </source>
</evidence>
<evidence type="ECO:0000313" key="4">
    <source>
        <dbReference type="EMBL" id="GBE62953.1"/>
    </source>
</evidence>
<evidence type="ECO:0000256" key="1">
    <source>
        <dbReference type="SAM" id="MobiDB-lite"/>
    </source>
</evidence>
<dbReference type="VEuPathDB" id="PiroplasmaDB:BOVATA_044460"/>
<dbReference type="GeneID" id="39876723"/>
<feature type="region of interest" description="Disordered" evidence="1">
    <location>
        <begin position="102"/>
        <end position="131"/>
    </location>
</feature>
<feature type="transmembrane region" description="Helical" evidence="2">
    <location>
        <begin position="1895"/>
        <end position="1918"/>
    </location>
</feature>
<accession>A0A2H6KIX8</accession>
<reference evidence="4 5" key="1">
    <citation type="journal article" date="2017" name="BMC Genomics">
        <title>Whole-genome assembly of Babesia ovata and comparative genomics between closely related pathogens.</title>
        <authorList>
            <person name="Yamagishi J."/>
            <person name="Asada M."/>
            <person name="Hakimi H."/>
            <person name="Tanaka T.Q."/>
            <person name="Sugimoto C."/>
            <person name="Kawazu S."/>
        </authorList>
    </citation>
    <scope>NUCLEOTIDE SEQUENCE [LARGE SCALE GENOMIC DNA]</scope>
    <source>
        <strain evidence="4 5">Miyake</strain>
    </source>
</reference>
<evidence type="ECO:0000313" key="5">
    <source>
        <dbReference type="Proteomes" id="UP000236319"/>
    </source>
</evidence>
<comment type="caution">
    <text evidence="4">The sequence shown here is derived from an EMBL/GenBank/DDBJ whole genome shotgun (WGS) entry which is preliminary data.</text>
</comment>
<organism evidence="4 5">
    <name type="scientific">Babesia ovata</name>
    <dbReference type="NCBI Taxonomy" id="189622"/>
    <lineage>
        <taxon>Eukaryota</taxon>
        <taxon>Sar</taxon>
        <taxon>Alveolata</taxon>
        <taxon>Apicomplexa</taxon>
        <taxon>Aconoidasida</taxon>
        <taxon>Piroplasmida</taxon>
        <taxon>Babesiidae</taxon>
        <taxon>Babesia</taxon>
    </lineage>
</organism>
<protein>
    <recommendedName>
        <fullName evidence="6">C3H1-type domain-containing protein</fullName>
    </recommendedName>
</protein>
<proteinExistence type="predicted"/>
<name>A0A2H6KIX8_9APIC</name>
<sequence length="1957" mass="217628">MCYFTSFNLYLTFFPLSSLTTFDLPSQPPSSASIDWLIQVKHGNGGEGLKNLADALKKLIEGAIENATKSLKEKEDELKCSESPDHPHCKTLKDKIAKANGDEKSKLQSKYKDHYGEVHSSDSKRDRAKKDLEERQKNLGELQKKLEGFIGEDKDNAETCKNLLTNLTEGLEKFLGFNQTSKGYDGTGIVYSDLDRLCDGVMSFLHGVLSNIQPKLGLHNDTITKAIDSLNTNKHSGKEGFNKAIGEVVQGVSKYNEGVRESNNHLKSKIQDFDGQMRNLKETVSEILEINSVAGDQDLSKIMTKADNVARDCLMTAGAFHRYMNDAHKHIADLNNSCRHNVNNAVKAVNHEIKRLRDLSTREWTNLANLTNKTSEVLNALKRNINDKISEQVTDLVRQLKALISGIKKQIEDIHQKLVEYVADLQKWIGAADEIMTTALKKVEAILKEVNDPKPSEKANNKKEIEKAAQDISNMTTTLNAHFVKVKKHFDSVVGTEKKDDDVLKKLENLKAFEHFKVPESFDMFNQKIATGWNLSGEIDGLKKELNNSLKKYVDDVLNRIRGEVGLIKGWLGENGKSKKSGMFEKWDEFAKHVKELVAEINGPGTDDGNEKYKGLMGIKTRVAAYANSFRTKFDKKLEGWIARILANEPVRGYIKKYIEDNSSNGGELKGPYTTEEPSGSGIYPKLNGKITDAIIKKLKDNNGGIIKEAAEAKAVLSGTDSDITKSVKQIQAVCNTFASKLGDKLKTGGVVDVASGISGEIEGDTELYDSVNKSKHDTRHFFPAVQYALHHIVATAKQTALALGSFTTKEKAPPFNLGQSVEDAIWNVEEIKKALGDGKNGQPGDKITRVLNAVSNQISHLHDNLDTATGDSGSTSPKNILGQTVEAGISGKVNDMQVNNELATLLKATADKAIGQLQNAVNGTVVPTLNTVKQAVPHLESSAKEARLTLIKHSGTVTEKFAALCKAVKDIADNSSSNESLKGLKQILTDFQTVMLKGGKSEQLQKIVNDLSELMGRTLVNAIETADTFITTDAFAISAPIIDSLHAHVNQEVKDATEKITTQARRQYVTSIISLLTEFANQTNWELKDLPQEIEDDKHIGVKGFMEKLESEFILEVQQIDAIDTVVRPNENSPLSKGAKFLNNAFTALFDKLRKQTDFSPQLRQIVAFEGGSNQIVEVNLQTLKNRLGELVPQKFGDGDCPLLLNALTKGLPDIVTQLGHAYVNKYSGEDWKKNHADKYANIMLTSTSTLYEELYHLFYSCHKDWSKLKIDGSEKVTKNKGDFEKYLESQGYNTVNLINKNHTGQEVAEKLKTAFSNYDDFDTPSDLRYSDVGTYLNSIRREWGPMSLLYRHLATYYSVCHTRIPTAPKSPCSIRDMLGWMCGLPYTAVYQSIKTHCNTMLNEKINGTDKYPNKEDPVLRPILDMGLVSVIASTCQLSHNLLVTIQGHGHGAPTADYPYASNFCDNSRNFYYPQRASELFDMLKAICTCLLRALYSLYSQCRYTVADGNGWRDCQYGGKVSGYQWDCKKSVDKPMCQAKTEPKCQAKCQPNDQTTCYPKSPLQAHLMDGLPGHLPHKLSSVGCTSKCSTCPKQSPGMVCLTPMGFWDLTHAGSKKGTGKDICNVLSEFCGSADSPLPTLLNYLMQVSPTPPKSLADQFSFFANIFRQLSSGKFSTSDRLVNHMNTNTIPAMSLRLYADEATKFTSQLKSLSGSTSDHNDKIPGVTHSDLYSLCTEVAIHSDLMCSAQSKDCAPYLKPLCADAHHTYATKHANLYLSWLTYLPFDFYNLLKSLFEDFCNIDCKAGGCSACNCAVGKHGLQFQCTCKSYVQCHGVRMILNNYGFTFGDSKKLMDNPDRRFCHNFYYQLKKVIESDHFKTLLEKCDDILWYIRIPFSYLLLALWSLSLLYLLHIAVVRLDVLRIRSHLRSPSSHRIAAQSLLAAAHVRALANVKYFSP</sequence>
<keyword evidence="5" id="KW-1185">Reference proteome</keyword>
<keyword evidence="2" id="KW-0812">Transmembrane</keyword>
<feature type="signal peptide" evidence="3">
    <location>
        <begin position="1"/>
        <end position="19"/>
    </location>
</feature>
<evidence type="ECO:0000256" key="3">
    <source>
        <dbReference type="SAM" id="SignalP"/>
    </source>
</evidence>
<dbReference type="RefSeq" id="XP_028869196.1">
    <property type="nucleotide sequence ID" value="XM_029013363.1"/>
</dbReference>
<keyword evidence="2" id="KW-1133">Transmembrane helix</keyword>
<dbReference type="EMBL" id="BDSA01000009">
    <property type="protein sequence ID" value="GBE62953.1"/>
    <property type="molecule type" value="Genomic_DNA"/>
</dbReference>